<reference evidence="3" key="1">
    <citation type="journal article" date="2013" name="Nat. Genet.">
        <title>The draft genomes of soft-shell turtle and green sea turtle yield insights into the development and evolution of the turtle-specific body plan.</title>
        <authorList>
            <person name="Wang Z."/>
            <person name="Pascual-Anaya J."/>
            <person name="Zadissa A."/>
            <person name="Li W."/>
            <person name="Niimura Y."/>
            <person name="Huang Z."/>
            <person name="Li C."/>
            <person name="White S."/>
            <person name="Xiong Z."/>
            <person name="Fang D."/>
            <person name="Wang B."/>
            <person name="Ming Y."/>
            <person name="Chen Y."/>
            <person name="Zheng Y."/>
            <person name="Kuraku S."/>
            <person name="Pignatelli M."/>
            <person name="Herrero J."/>
            <person name="Beal K."/>
            <person name="Nozawa M."/>
            <person name="Li Q."/>
            <person name="Wang J."/>
            <person name="Zhang H."/>
            <person name="Yu L."/>
            <person name="Shigenobu S."/>
            <person name="Wang J."/>
            <person name="Liu J."/>
            <person name="Flicek P."/>
            <person name="Searle S."/>
            <person name="Wang J."/>
            <person name="Kuratani S."/>
            <person name="Yin Y."/>
            <person name="Aken B."/>
            <person name="Zhang G."/>
            <person name="Irie N."/>
        </authorList>
    </citation>
    <scope>NUCLEOTIDE SEQUENCE [LARGE SCALE GENOMIC DNA]</scope>
</reference>
<proteinExistence type="predicted"/>
<keyword evidence="3" id="KW-1185">Reference proteome</keyword>
<name>M7BUI3_CHEMY</name>
<dbReference type="eggNOG" id="KOG1105">
    <property type="taxonomic scope" value="Eukaryota"/>
</dbReference>
<dbReference type="PANTHER" id="PTHR11477">
    <property type="entry name" value="TRANSCRIPTION FACTOR S-II ZINC FINGER DOMAIN-CONTAINING PROTEIN"/>
    <property type="match status" value="1"/>
</dbReference>
<evidence type="ECO:0000313" key="2">
    <source>
        <dbReference type="EMBL" id="EMP31782.1"/>
    </source>
</evidence>
<sequence length="141" mass="15255">MHVARSCSQARRKERLVLGEGQTPEEVPDGPSTDKDSEDKKKEPASSSQNSPEAREESSSSSNSSIRKEEANASSDSFIPSFPRAPSTSDSVRVKCREMLAAALKTGDDYIAIGADEEELGSQIEEDILCNISKCSRISIC</sequence>
<dbReference type="EMBL" id="KB543464">
    <property type="protein sequence ID" value="EMP31782.1"/>
    <property type="molecule type" value="Genomic_DNA"/>
</dbReference>
<dbReference type="SUPFAM" id="SSF46942">
    <property type="entry name" value="Elongation factor TFIIS domain 2"/>
    <property type="match status" value="1"/>
</dbReference>
<keyword evidence="2" id="KW-0648">Protein biosynthesis</keyword>
<evidence type="ECO:0000256" key="1">
    <source>
        <dbReference type="SAM" id="MobiDB-lite"/>
    </source>
</evidence>
<dbReference type="STRING" id="8469.M7BUI3"/>
<evidence type="ECO:0000313" key="3">
    <source>
        <dbReference type="Proteomes" id="UP000031443"/>
    </source>
</evidence>
<feature type="compositionally biased region" description="Basic and acidic residues" evidence="1">
    <location>
        <begin position="32"/>
        <end position="44"/>
    </location>
</feature>
<keyword evidence="2" id="KW-0251">Elongation factor</keyword>
<accession>M7BUI3</accession>
<dbReference type="PANTHER" id="PTHR11477:SF1">
    <property type="entry name" value="TRANSCRIPTION ELONGATION FACTOR A PROTEIN 1"/>
    <property type="match status" value="1"/>
</dbReference>
<organism evidence="2 3">
    <name type="scientific">Chelonia mydas</name>
    <name type="common">Green sea-turtle</name>
    <name type="synonym">Chelonia agassizi</name>
    <dbReference type="NCBI Taxonomy" id="8469"/>
    <lineage>
        <taxon>Eukaryota</taxon>
        <taxon>Metazoa</taxon>
        <taxon>Chordata</taxon>
        <taxon>Craniata</taxon>
        <taxon>Vertebrata</taxon>
        <taxon>Euteleostomi</taxon>
        <taxon>Archelosauria</taxon>
        <taxon>Testudinata</taxon>
        <taxon>Testudines</taxon>
        <taxon>Cryptodira</taxon>
        <taxon>Durocryptodira</taxon>
        <taxon>Americhelydia</taxon>
        <taxon>Chelonioidea</taxon>
        <taxon>Cheloniidae</taxon>
        <taxon>Chelonia</taxon>
    </lineage>
</organism>
<dbReference type="InterPro" id="IPR036575">
    <property type="entry name" value="TFIIS_cen_dom_sf"/>
</dbReference>
<dbReference type="AlphaFoldDB" id="M7BUI3"/>
<dbReference type="GO" id="GO:0003746">
    <property type="term" value="F:translation elongation factor activity"/>
    <property type="evidence" value="ECO:0007669"/>
    <property type="project" value="UniProtKB-KW"/>
</dbReference>
<dbReference type="GO" id="GO:0006351">
    <property type="term" value="P:DNA-templated transcription"/>
    <property type="evidence" value="ECO:0007669"/>
    <property type="project" value="InterPro"/>
</dbReference>
<feature type="region of interest" description="Disordered" evidence="1">
    <location>
        <begin position="1"/>
        <end position="91"/>
    </location>
</feature>
<dbReference type="GO" id="GO:0045944">
    <property type="term" value="P:positive regulation of transcription by RNA polymerase II"/>
    <property type="evidence" value="ECO:0007669"/>
    <property type="project" value="TreeGrafter"/>
</dbReference>
<protein>
    <submittedName>
        <fullName evidence="2">Transcription elongation factor A protein 1</fullName>
    </submittedName>
</protein>
<dbReference type="GO" id="GO:0005634">
    <property type="term" value="C:nucleus"/>
    <property type="evidence" value="ECO:0007669"/>
    <property type="project" value="TreeGrafter"/>
</dbReference>
<dbReference type="Proteomes" id="UP000031443">
    <property type="component" value="Unassembled WGS sequence"/>
</dbReference>
<gene>
    <name evidence="2" type="ORF">UY3_11083</name>
</gene>